<evidence type="ECO:0000259" key="2">
    <source>
        <dbReference type="PROSITE" id="PS50837"/>
    </source>
</evidence>
<dbReference type="Pfam" id="PF22939">
    <property type="entry name" value="WHD_GPIID"/>
    <property type="match status" value="1"/>
</dbReference>
<dbReference type="Proteomes" id="UP001358417">
    <property type="component" value="Unassembled WGS sequence"/>
</dbReference>
<proteinExistence type="predicted"/>
<comment type="caution">
    <text evidence="3">The sequence shown here is derived from an EMBL/GenBank/DDBJ whole genome shotgun (WGS) entry which is preliminary data.</text>
</comment>
<dbReference type="GeneID" id="89980045"/>
<accession>A0AAV9NKX7</accession>
<gene>
    <name evidence="3" type="ORF">LTR84_011895</name>
</gene>
<dbReference type="InterPro" id="IPR027417">
    <property type="entry name" value="P-loop_NTPase"/>
</dbReference>
<dbReference type="Gene3D" id="3.40.50.300">
    <property type="entry name" value="P-loop containing nucleotide triphosphate hydrolases"/>
    <property type="match status" value="1"/>
</dbReference>
<dbReference type="RefSeq" id="XP_064709012.1">
    <property type="nucleotide sequence ID" value="XM_064855423.1"/>
</dbReference>
<evidence type="ECO:0000313" key="3">
    <source>
        <dbReference type="EMBL" id="KAK5057894.1"/>
    </source>
</evidence>
<organism evidence="3 4">
    <name type="scientific">Exophiala bonariae</name>
    <dbReference type="NCBI Taxonomy" id="1690606"/>
    <lineage>
        <taxon>Eukaryota</taxon>
        <taxon>Fungi</taxon>
        <taxon>Dikarya</taxon>
        <taxon>Ascomycota</taxon>
        <taxon>Pezizomycotina</taxon>
        <taxon>Eurotiomycetes</taxon>
        <taxon>Chaetothyriomycetidae</taxon>
        <taxon>Chaetothyriales</taxon>
        <taxon>Herpotrichiellaceae</taxon>
        <taxon>Exophiala</taxon>
    </lineage>
</organism>
<dbReference type="Pfam" id="PF24809">
    <property type="entry name" value="DUF7708"/>
    <property type="match status" value="1"/>
</dbReference>
<dbReference type="Pfam" id="PF24883">
    <property type="entry name" value="NPHP3_N"/>
    <property type="match status" value="1"/>
</dbReference>
<dbReference type="InterPro" id="IPR007111">
    <property type="entry name" value="NACHT_NTPase"/>
</dbReference>
<dbReference type="PROSITE" id="PS50837">
    <property type="entry name" value="NACHT"/>
    <property type="match status" value="1"/>
</dbReference>
<feature type="domain" description="NACHT" evidence="2">
    <location>
        <begin position="280"/>
        <end position="419"/>
    </location>
</feature>
<name>A0AAV9NKX7_9EURO</name>
<dbReference type="AlphaFoldDB" id="A0AAV9NKX7"/>
<dbReference type="PANTHER" id="PTHR10039">
    <property type="entry name" value="AMELOGENIN"/>
    <property type="match status" value="1"/>
</dbReference>
<evidence type="ECO:0000313" key="4">
    <source>
        <dbReference type="Proteomes" id="UP001358417"/>
    </source>
</evidence>
<dbReference type="InterPro" id="IPR056884">
    <property type="entry name" value="NPHP3-like_N"/>
</dbReference>
<reference evidence="3 4" key="1">
    <citation type="submission" date="2023-08" db="EMBL/GenBank/DDBJ databases">
        <title>Black Yeasts Isolated from many extreme environments.</title>
        <authorList>
            <person name="Coleine C."/>
            <person name="Stajich J.E."/>
            <person name="Selbmann L."/>
        </authorList>
    </citation>
    <scope>NUCLEOTIDE SEQUENCE [LARGE SCALE GENOMIC DNA]</scope>
    <source>
        <strain evidence="3 4">CCFEE 5792</strain>
    </source>
</reference>
<keyword evidence="4" id="KW-1185">Reference proteome</keyword>
<keyword evidence="1" id="KW-0677">Repeat</keyword>
<dbReference type="SUPFAM" id="SSF52540">
    <property type="entry name" value="P-loop containing nucleoside triphosphate hydrolases"/>
    <property type="match status" value="1"/>
</dbReference>
<protein>
    <recommendedName>
        <fullName evidence="2">NACHT domain-containing protein</fullName>
    </recommendedName>
</protein>
<dbReference type="InterPro" id="IPR054471">
    <property type="entry name" value="GPIID_WHD"/>
</dbReference>
<dbReference type="PANTHER" id="PTHR10039:SF14">
    <property type="entry name" value="NACHT DOMAIN-CONTAINING PROTEIN"/>
    <property type="match status" value="1"/>
</dbReference>
<dbReference type="EMBL" id="JAVRRD010000006">
    <property type="protein sequence ID" value="KAK5057894.1"/>
    <property type="molecule type" value="Genomic_DNA"/>
</dbReference>
<dbReference type="InterPro" id="IPR056125">
    <property type="entry name" value="DUF7708"/>
</dbReference>
<sequence>MAARTNAINAAFETAVRDFKAALGDEKLFEAISKTKCIKDVYDATDALQKEQAASGRLRHLAKIQPYLEGLRSYASVIEVFVQTKQDVLSLIWGPIKLLLQWTNNMKQTFDAIVDALADIGLLLPEFQEVSKLLTHNEHIKDVLVFFFRDILDFYLIVLKFFRKTYLKLIFESMWPKQREKINIVRAQIQRHTLLLRREVGLEHIQEAHNAQLQALAHYEKTEKSFRRQEYTSLKISISHRAYEGTLDSFQPRVYQETGRWLLKDPLFIKWLDMSDASVKVLWLQGIPGAGKTFLSSIIVHRAIEVEQTRTIYAFLSYRFRDTSSAVSILHSLLFQLASGHDDLEDILCQASTEVQKRSVDATANLLRTLLGCAGPTYILIDGMDEIEETERSRFLKQVLEVSRACQEVKILISSRAEADIADLLKDQVSIRVDSRNAGSIHTFVKRRTEEWFDKCEFLPEARDEIQGLLAPLASKAKGMFLYAEVVLSSMDSLDDIGEIREELKVLPESLDAAYSRILDRINRLSAPLRDKVRNILGWVGCVPVPLMIQEIEQALVVSREGVQGNAKVISVLNMPRVCGPIVEVVDGYVQFVHFTVKEYFFSPSINGSLSFMEATLSLATCCITYLCQTHHDYNIPDADLEYNILSGAYRLHDFAVLMWPELLKRYNHLVGQGSVCDKLVDVLETLRCERANETYEESAGSSTPSYLERLKTTSPALHDIICKAVHFRELSLKSNFDKEKVPFVYIMGLTIYYVETRVMKVLVVTARSLDGTTVKDPSDAVS</sequence>
<evidence type="ECO:0000256" key="1">
    <source>
        <dbReference type="ARBA" id="ARBA00022737"/>
    </source>
</evidence>